<keyword evidence="1" id="KW-0812">Transmembrane</keyword>
<dbReference type="STRING" id="1146883.BLASA_2057"/>
<protein>
    <submittedName>
        <fullName evidence="2">Uncharacterized protein</fullName>
    </submittedName>
</protein>
<feature type="transmembrane region" description="Helical" evidence="1">
    <location>
        <begin position="179"/>
        <end position="199"/>
    </location>
</feature>
<dbReference type="HOGENOM" id="CLU_877024_0_0_11"/>
<reference evidence="2 3" key="1">
    <citation type="journal article" date="2012" name="J. Bacteriol.">
        <title>Genome Sequence of Blastococcus saxobsidens DD2, a Stone-Inhabiting Bacterium.</title>
        <authorList>
            <person name="Chouaia B."/>
            <person name="Crotti E."/>
            <person name="Brusetti L."/>
            <person name="Daffonchio D."/>
            <person name="Essoussi I."/>
            <person name="Nouioui I."/>
            <person name="Sbissi I."/>
            <person name="Ghodhbane-Gtari F."/>
            <person name="Gtari M."/>
            <person name="Vacherie B."/>
            <person name="Barbe V."/>
            <person name="Medigue C."/>
            <person name="Gury J."/>
            <person name="Pujic P."/>
            <person name="Normand P."/>
        </authorList>
    </citation>
    <scope>NUCLEOTIDE SEQUENCE [LARGE SCALE GENOMIC DNA]</scope>
    <source>
        <strain evidence="2 3">DD2</strain>
    </source>
</reference>
<keyword evidence="1" id="KW-0472">Membrane</keyword>
<reference evidence="3" key="2">
    <citation type="submission" date="2012-02" db="EMBL/GenBank/DDBJ databases">
        <title>Complete genome sequence of Blastococcus saxobsidens strain DD2.</title>
        <authorList>
            <person name="Genoscope."/>
        </authorList>
    </citation>
    <scope>NUCLEOTIDE SEQUENCE [LARGE SCALE GENOMIC DNA]</scope>
    <source>
        <strain evidence="3">DD2</strain>
    </source>
</reference>
<dbReference type="EMBL" id="FO117623">
    <property type="protein sequence ID" value="CCG02970.1"/>
    <property type="molecule type" value="Genomic_DNA"/>
</dbReference>
<keyword evidence="1" id="KW-1133">Transmembrane helix</keyword>
<dbReference type="KEGG" id="bsd:BLASA_2057"/>
<gene>
    <name evidence="2" type="ordered locus">BLASA_2057</name>
</gene>
<accession>H6RRX6</accession>
<proteinExistence type="predicted"/>
<sequence length="320" mass="32033">MTGVLAVGPVAVFVLVGVVVLVVLAATAVRRRQLAPAVADARRYGLSTNGLSVALGGVAGVAVALGDLAGRLGSGVSIALAPLVFGVVHTAVLGVGEKLWPRPRGAVRTAGLTPRRFPSSVRWLRTIYGSVVLVVVATCAAGWSTAGADGRSFTTTPPSPPGLDVVVGPSTTGPYPGDVFALPALIGTGLLVLLTWLTVQAALNRSAVPADEASERTLRGASIHRVLRGSTSALLLLLAGLWFVAGAALHTAAQDTLVGIEGATYVIEGGPGLEVIGVAAMIAGGFAAVAALVLLLLPAPRLRPAPPAPPAAQTPSPVVV</sequence>
<feature type="transmembrane region" description="Helical" evidence="1">
    <location>
        <begin position="273"/>
        <end position="297"/>
    </location>
</feature>
<dbReference type="eggNOG" id="ENOG5033JHV">
    <property type="taxonomic scope" value="Bacteria"/>
</dbReference>
<name>H6RRX6_BLASD</name>
<feature type="transmembrane region" description="Helical" evidence="1">
    <location>
        <begin position="75"/>
        <end position="95"/>
    </location>
</feature>
<feature type="transmembrane region" description="Helical" evidence="1">
    <location>
        <begin position="123"/>
        <end position="143"/>
    </location>
</feature>
<keyword evidence="3" id="KW-1185">Reference proteome</keyword>
<feature type="transmembrane region" description="Helical" evidence="1">
    <location>
        <begin position="50"/>
        <end position="69"/>
    </location>
</feature>
<feature type="transmembrane region" description="Helical" evidence="1">
    <location>
        <begin position="6"/>
        <end position="29"/>
    </location>
</feature>
<organism evidence="2 3">
    <name type="scientific">Blastococcus saxobsidens (strain DD2)</name>
    <dbReference type="NCBI Taxonomy" id="1146883"/>
    <lineage>
        <taxon>Bacteria</taxon>
        <taxon>Bacillati</taxon>
        <taxon>Actinomycetota</taxon>
        <taxon>Actinomycetes</taxon>
        <taxon>Geodermatophilales</taxon>
        <taxon>Geodermatophilaceae</taxon>
        <taxon>Blastococcus</taxon>
    </lineage>
</organism>
<evidence type="ECO:0000313" key="3">
    <source>
        <dbReference type="Proteomes" id="UP000007517"/>
    </source>
</evidence>
<dbReference type="RefSeq" id="WP_014375853.1">
    <property type="nucleotide sequence ID" value="NC_016943.1"/>
</dbReference>
<evidence type="ECO:0000256" key="1">
    <source>
        <dbReference type="SAM" id="Phobius"/>
    </source>
</evidence>
<dbReference type="AlphaFoldDB" id="H6RRX6"/>
<dbReference type="Proteomes" id="UP000007517">
    <property type="component" value="Chromosome"/>
</dbReference>
<feature type="transmembrane region" description="Helical" evidence="1">
    <location>
        <begin position="233"/>
        <end position="253"/>
    </location>
</feature>
<evidence type="ECO:0000313" key="2">
    <source>
        <dbReference type="EMBL" id="CCG02970.1"/>
    </source>
</evidence>